<reference evidence="2 3" key="1">
    <citation type="submission" date="2019-09" db="EMBL/GenBank/DDBJ databases">
        <title>Draft genome sequence of various Type strains from the CCUG.</title>
        <authorList>
            <person name="Pineiro-Iglesias B."/>
            <person name="Tunovic T."/>
            <person name="Unosson C."/>
            <person name="Inganas E."/>
            <person name="Ohlen M."/>
            <person name="Cardew S."/>
            <person name="Jensie-Markopoulos S."/>
            <person name="Salva-Serra F."/>
            <person name="Jaen-Luchoro D."/>
            <person name="Karlsson R."/>
            <person name="Svensson-Stadler L."/>
            <person name="Chun J."/>
            <person name="Moore E."/>
        </authorList>
    </citation>
    <scope>NUCLEOTIDE SEQUENCE [LARGE SCALE GENOMIC DNA]</scope>
    <source>
        <strain evidence="2 3">CCUG 32756T</strain>
    </source>
</reference>
<dbReference type="InterPro" id="IPR036291">
    <property type="entry name" value="NAD(P)-bd_dom_sf"/>
</dbReference>
<dbReference type="RefSeq" id="WP_150337958.1">
    <property type="nucleotide sequence ID" value="NZ_JAERIX010000017.1"/>
</dbReference>
<dbReference type="SUPFAM" id="SSF51735">
    <property type="entry name" value="NAD(P)-binding Rossmann-fold domains"/>
    <property type="match status" value="1"/>
</dbReference>
<dbReference type="SMART" id="SM00881">
    <property type="entry name" value="CoA_binding"/>
    <property type="match status" value="1"/>
</dbReference>
<dbReference type="InterPro" id="IPR003781">
    <property type="entry name" value="CoA-bd"/>
</dbReference>
<dbReference type="EMBL" id="VXKE01000022">
    <property type="protein sequence ID" value="KAA8707370.1"/>
    <property type="molecule type" value="Genomic_DNA"/>
</dbReference>
<dbReference type="Pfam" id="PF13380">
    <property type="entry name" value="CoA_binding_2"/>
    <property type="match status" value="1"/>
</dbReference>
<feature type="domain" description="CoA-binding" evidence="1">
    <location>
        <begin position="12"/>
        <end position="114"/>
    </location>
</feature>
<comment type="caution">
    <text evidence="2">The sequence shown here is derived from an EMBL/GenBank/DDBJ whole genome shotgun (WGS) entry which is preliminary data.</text>
</comment>
<accession>A0A5M9QGV9</accession>
<sequence>MPILNDTQKAQILAQSRVIVIIGLSPDLTKPSHRVAAYLQEQGYSIIPIYPKGGKILGQETFPTLQECALSLRAQNIDIDIINIFRKSEALPQIAQEILELKLKPKCVWVQLGLHNAAANAMLTQAGVTYEEDSCIKLEHQRLC</sequence>
<gene>
    <name evidence="2" type="ORF">F4V45_08835</name>
</gene>
<dbReference type="AlphaFoldDB" id="A0A5M9QGV9"/>
<name>A0A5M9QGV9_9HELI</name>
<organism evidence="2 3">
    <name type="scientific">Helicobacter canis</name>
    <dbReference type="NCBI Taxonomy" id="29419"/>
    <lineage>
        <taxon>Bacteria</taxon>
        <taxon>Pseudomonadati</taxon>
        <taxon>Campylobacterota</taxon>
        <taxon>Epsilonproteobacteria</taxon>
        <taxon>Campylobacterales</taxon>
        <taxon>Helicobacteraceae</taxon>
        <taxon>Helicobacter</taxon>
    </lineage>
</organism>
<protein>
    <submittedName>
        <fullName evidence="2">CoA-binding protein</fullName>
    </submittedName>
</protein>
<dbReference type="Proteomes" id="UP000323707">
    <property type="component" value="Unassembled WGS sequence"/>
</dbReference>
<evidence type="ECO:0000259" key="1">
    <source>
        <dbReference type="SMART" id="SM00881"/>
    </source>
</evidence>
<proteinExistence type="predicted"/>
<dbReference type="PANTHER" id="PTHR33303:SF2">
    <property type="entry name" value="COA-BINDING DOMAIN-CONTAINING PROTEIN"/>
    <property type="match status" value="1"/>
</dbReference>
<evidence type="ECO:0000313" key="3">
    <source>
        <dbReference type="Proteomes" id="UP000323707"/>
    </source>
</evidence>
<dbReference type="PANTHER" id="PTHR33303">
    <property type="entry name" value="CYTOPLASMIC PROTEIN-RELATED"/>
    <property type="match status" value="1"/>
</dbReference>
<evidence type="ECO:0000313" key="2">
    <source>
        <dbReference type="EMBL" id="KAA8707370.1"/>
    </source>
</evidence>
<dbReference type="Gene3D" id="3.40.50.720">
    <property type="entry name" value="NAD(P)-binding Rossmann-like Domain"/>
    <property type="match status" value="1"/>
</dbReference>